<sequence>MALLDAEQGLAVHISASWTPHKWCLLASVATVFACGLVCLACAVMTWIQGWSQAVVVLTADTDVLVFITLTGSIFIFASLIGIAGLILDSRRLLAAYAILLWPGFMSLVTIGYLAYKRSTFALDDKLDLAWSEGYTSQDRLVIQNSLRCCGYFDALHEAIFSTHCFPRTLLPGCKGGLYRFEKNNLGGIWAAAFTMVPLQLANMLVALLCANHVTRAFGEGITPAYCRLTTEDVEKDAENLLRSSGIGVDSKKKLEEI</sequence>
<dbReference type="STRING" id="436010.A0A166BCG5"/>
<dbReference type="OrthoDB" id="2156690at2759"/>
<comment type="subcellular location">
    <subcellularLocation>
        <location evidence="1">Membrane</location>
        <topology evidence="1">Multi-pass membrane protein</topology>
    </subcellularLocation>
</comment>
<dbReference type="GO" id="GO:0016020">
    <property type="term" value="C:membrane"/>
    <property type="evidence" value="ECO:0007669"/>
    <property type="project" value="UniProtKB-SubCell"/>
</dbReference>
<proteinExistence type="predicted"/>
<keyword evidence="3 5" id="KW-1133">Transmembrane helix</keyword>
<feature type="transmembrane region" description="Helical" evidence="5">
    <location>
        <begin position="94"/>
        <end position="116"/>
    </location>
</feature>
<evidence type="ECO:0008006" key="8">
    <source>
        <dbReference type="Google" id="ProtNLM"/>
    </source>
</evidence>
<evidence type="ECO:0000313" key="7">
    <source>
        <dbReference type="Proteomes" id="UP000076532"/>
    </source>
</evidence>
<protein>
    <recommendedName>
        <fullName evidence="8">Tetraspanin</fullName>
    </recommendedName>
</protein>
<dbReference type="AlphaFoldDB" id="A0A166BCG5"/>
<evidence type="ECO:0000256" key="5">
    <source>
        <dbReference type="SAM" id="Phobius"/>
    </source>
</evidence>
<accession>A0A166BCG5</accession>
<keyword evidence="2 5" id="KW-0812">Transmembrane</keyword>
<name>A0A166BCG5_9AGAM</name>
<evidence type="ECO:0000256" key="4">
    <source>
        <dbReference type="ARBA" id="ARBA00023136"/>
    </source>
</evidence>
<evidence type="ECO:0000256" key="2">
    <source>
        <dbReference type="ARBA" id="ARBA00022692"/>
    </source>
</evidence>
<dbReference type="Pfam" id="PF00335">
    <property type="entry name" value="Tetraspanin"/>
    <property type="match status" value="1"/>
</dbReference>
<feature type="transmembrane region" description="Helical" evidence="5">
    <location>
        <begin position="64"/>
        <end position="87"/>
    </location>
</feature>
<feature type="transmembrane region" description="Helical" evidence="5">
    <location>
        <begin position="189"/>
        <end position="211"/>
    </location>
</feature>
<feature type="transmembrane region" description="Helical" evidence="5">
    <location>
        <begin position="23"/>
        <end position="48"/>
    </location>
</feature>
<keyword evidence="4 5" id="KW-0472">Membrane</keyword>
<dbReference type="Proteomes" id="UP000076532">
    <property type="component" value="Unassembled WGS sequence"/>
</dbReference>
<dbReference type="InterPro" id="IPR018499">
    <property type="entry name" value="Tetraspanin/Peripherin"/>
</dbReference>
<evidence type="ECO:0000256" key="1">
    <source>
        <dbReference type="ARBA" id="ARBA00004141"/>
    </source>
</evidence>
<evidence type="ECO:0000313" key="6">
    <source>
        <dbReference type="EMBL" id="KZP12499.1"/>
    </source>
</evidence>
<reference evidence="6 7" key="1">
    <citation type="journal article" date="2016" name="Mol. Biol. Evol.">
        <title>Comparative Genomics of Early-Diverging Mushroom-Forming Fungi Provides Insights into the Origins of Lignocellulose Decay Capabilities.</title>
        <authorList>
            <person name="Nagy L.G."/>
            <person name="Riley R."/>
            <person name="Tritt A."/>
            <person name="Adam C."/>
            <person name="Daum C."/>
            <person name="Floudas D."/>
            <person name="Sun H."/>
            <person name="Yadav J.S."/>
            <person name="Pangilinan J."/>
            <person name="Larsson K.H."/>
            <person name="Matsuura K."/>
            <person name="Barry K."/>
            <person name="Labutti K."/>
            <person name="Kuo R."/>
            <person name="Ohm R.A."/>
            <person name="Bhattacharya S.S."/>
            <person name="Shirouzu T."/>
            <person name="Yoshinaga Y."/>
            <person name="Martin F.M."/>
            <person name="Grigoriev I.V."/>
            <person name="Hibbett D.S."/>
        </authorList>
    </citation>
    <scope>NUCLEOTIDE SEQUENCE [LARGE SCALE GENOMIC DNA]</scope>
    <source>
        <strain evidence="6 7">CBS 109695</strain>
    </source>
</reference>
<gene>
    <name evidence="6" type="ORF">FIBSPDRAFT_754811</name>
</gene>
<keyword evidence="7" id="KW-1185">Reference proteome</keyword>
<organism evidence="6 7">
    <name type="scientific">Athelia psychrophila</name>
    <dbReference type="NCBI Taxonomy" id="1759441"/>
    <lineage>
        <taxon>Eukaryota</taxon>
        <taxon>Fungi</taxon>
        <taxon>Dikarya</taxon>
        <taxon>Basidiomycota</taxon>
        <taxon>Agaricomycotina</taxon>
        <taxon>Agaricomycetes</taxon>
        <taxon>Agaricomycetidae</taxon>
        <taxon>Atheliales</taxon>
        <taxon>Atheliaceae</taxon>
        <taxon>Athelia</taxon>
    </lineage>
</organism>
<evidence type="ECO:0000256" key="3">
    <source>
        <dbReference type="ARBA" id="ARBA00022989"/>
    </source>
</evidence>
<dbReference type="EMBL" id="KV417646">
    <property type="protein sequence ID" value="KZP12499.1"/>
    <property type="molecule type" value="Genomic_DNA"/>
</dbReference>